<dbReference type="Gene3D" id="3.40.50.300">
    <property type="entry name" value="P-loop containing nucleotide triphosphate hydrolases"/>
    <property type="match status" value="1"/>
</dbReference>
<comment type="caution">
    <text evidence="1">The sequence shown here is derived from an EMBL/GenBank/DDBJ whole genome shotgun (WGS) entry which is preliminary data.</text>
</comment>
<feature type="non-terminal residue" evidence="1">
    <location>
        <position position="1"/>
    </location>
</feature>
<accession>A0A0F9CUL1</accession>
<evidence type="ECO:0008006" key="2">
    <source>
        <dbReference type="Google" id="ProtNLM"/>
    </source>
</evidence>
<organism evidence="1">
    <name type="scientific">marine sediment metagenome</name>
    <dbReference type="NCBI Taxonomy" id="412755"/>
    <lineage>
        <taxon>unclassified sequences</taxon>
        <taxon>metagenomes</taxon>
        <taxon>ecological metagenomes</taxon>
    </lineage>
</organism>
<proteinExistence type="predicted"/>
<sequence length="78" mass="9381">LVSSLFKRAYKDSPDRENKDILIIDNIAQHIYWKRHMKLIEKLTEHFSDRQIIATTHSPIIIKNVTKEYLLDLEKYIK</sequence>
<protein>
    <recommendedName>
        <fullName evidence="2">ATPase AAA-type core domain-containing protein</fullName>
    </recommendedName>
</protein>
<evidence type="ECO:0000313" key="1">
    <source>
        <dbReference type="EMBL" id="KKL03608.1"/>
    </source>
</evidence>
<dbReference type="AlphaFoldDB" id="A0A0F9CUL1"/>
<reference evidence="1" key="1">
    <citation type="journal article" date="2015" name="Nature">
        <title>Complex archaea that bridge the gap between prokaryotes and eukaryotes.</title>
        <authorList>
            <person name="Spang A."/>
            <person name="Saw J.H."/>
            <person name="Jorgensen S.L."/>
            <person name="Zaremba-Niedzwiedzka K."/>
            <person name="Martijn J."/>
            <person name="Lind A.E."/>
            <person name="van Eijk R."/>
            <person name="Schleper C."/>
            <person name="Guy L."/>
            <person name="Ettema T.J."/>
        </authorList>
    </citation>
    <scope>NUCLEOTIDE SEQUENCE</scope>
</reference>
<dbReference type="SUPFAM" id="SSF52540">
    <property type="entry name" value="P-loop containing nucleoside triphosphate hydrolases"/>
    <property type="match status" value="1"/>
</dbReference>
<dbReference type="InterPro" id="IPR027417">
    <property type="entry name" value="P-loop_NTPase"/>
</dbReference>
<dbReference type="EMBL" id="LAZR01044858">
    <property type="protein sequence ID" value="KKL03608.1"/>
    <property type="molecule type" value="Genomic_DNA"/>
</dbReference>
<name>A0A0F9CUL1_9ZZZZ</name>
<gene>
    <name evidence="1" type="ORF">LCGC14_2624390</name>
</gene>